<dbReference type="PRINTS" id="PR00996">
    <property type="entry name" value="CHERMTFRASE"/>
</dbReference>
<dbReference type="AlphaFoldDB" id="A0A2K8KE62"/>
<keyword evidence="2 5" id="KW-0489">Methyltransferase</keyword>
<dbReference type="STRING" id="441209.GCA_001870665_01224"/>
<dbReference type="KEGG" id="rbg:BG454_07230"/>
<dbReference type="PIRSF" id="PIRSF000410">
    <property type="entry name" value="CheR"/>
    <property type="match status" value="1"/>
</dbReference>
<comment type="catalytic activity">
    <reaction evidence="1 5">
        <text>L-glutamyl-[protein] + S-adenosyl-L-methionine = [protein]-L-glutamate 5-O-methyl ester + S-adenosyl-L-homocysteine</text>
        <dbReference type="Rhea" id="RHEA:24452"/>
        <dbReference type="Rhea" id="RHEA-COMP:10208"/>
        <dbReference type="Rhea" id="RHEA-COMP:10311"/>
        <dbReference type="ChEBI" id="CHEBI:29973"/>
        <dbReference type="ChEBI" id="CHEBI:57856"/>
        <dbReference type="ChEBI" id="CHEBI:59789"/>
        <dbReference type="ChEBI" id="CHEBI:82795"/>
        <dbReference type="EC" id="2.1.1.80"/>
    </reaction>
</comment>
<evidence type="ECO:0000256" key="4">
    <source>
        <dbReference type="ARBA" id="ARBA00022691"/>
    </source>
</evidence>
<feature type="binding site" evidence="6">
    <location>
        <begin position="215"/>
        <end position="216"/>
    </location>
    <ligand>
        <name>S-adenosyl-L-methionine</name>
        <dbReference type="ChEBI" id="CHEBI:59789"/>
    </ligand>
</feature>
<evidence type="ECO:0000256" key="5">
    <source>
        <dbReference type="PIRNR" id="PIRNR000410"/>
    </source>
</evidence>
<gene>
    <name evidence="8" type="ORF">BG454_07230</name>
</gene>
<keyword evidence="4 5" id="KW-0949">S-adenosyl-L-methionine</keyword>
<feature type="binding site" evidence="6">
    <location>
        <position position="118"/>
    </location>
    <ligand>
        <name>S-adenosyl-L-methionine</name>
        <dbReference type="ChEBI" id="CHEBI:59789"/>
    </ligand>
</feature>
<keyword evidence="9" id="KW-1185">Reference proteome</keyword>
<dbReference type="InterPro" id="IPR000780">
    <property type="entry name" value="CheR_MeTrfase"/>
</dbReference>
<proteinExistence type="predicted"/>
<dbReference type="InterPro" id="IPR036804">
    <property type="entry name" value="CheR_N_sf"/>
</dbReference>
<reference evidence="8 9" key="1">
    <citation type="submission" date="2017-11" db="EMBL/GenBank/DDBJ databases">
        <title>Revised Sequence and Annotation of the Rhodobaca barguzinensis strain alga05 Genome.</title>
        <authorList>
            <person name="Kopejtka K."/>
            <person name="Tomasch J.M."/>
            <person name="Bunk B."/>
            <person name="Koblizek M."/>
        </authorList>
    </citation>
    <scope>NUCLEOTIDE SEQUENCE [LARGE SCALE GENOMIC DNA]</scope>
    <source>
        <strain evidence="9">alga05</strain>
    </source>
</reference>
<dbReference type="GO" id="GO:0008983">
    <property type="term" value="F:protein-glutamate O-methyltransferase activity"/>
    <property type="evidence" value="ECO:0007669"/>
    <property type="project" value="UniProtKB-EC"/>
</dbReference>
<organism evidence="8 9">
    <name type="scientific">Roseinatronobacter bogoriensis subsp. barguzinensis</name>
    <dbReference type="NCBI Taxonomy" id="441209"/>
    <lineage>
        <taxon>Bacteria</taxon>
        <taxon>Pseudomonadati</taxon>
        <taxon>Pseudomonadota</taxon>
        <taxon>Alphaproteobacteria</taxon>
        <taxon>Rhodobacterales</taxon>
        <taxon>Paracoccaceae</taxon>
        <taxon>Roseinatronobacter</taxon>
    </lineage>
</organism>
<feature type="binding site" evidence="6">
    <location>
        <position position="74"/>
    </location>
    <ligand>
        <name>S-adenosyl-L-methionine</name>
        <dbReference type="ChEBI" id="CHEBI:59789"/>
    </ligand>
</feature>
<evidence type="ECO:0000313" key="8">
    <source>
        <dbReference type="EMBL" id="ATX67737.1"/>
    </source>
</evidence>
<feature type="domain" description="CheR-type methyltransferase" evidence="7">
    <location>
        <begin position="1"/>
        <end position="272"/>
    </location>
</feature>
<dbReference type="InterPro" id="IPR050903">
    <property type="entry name" value="Bact_Chemotaxis_MeTrfase"/>
</dbReference>
<comment type="function">
    <text evidence="5">Methylation of the membrane-bound methyl-accepting chemotaxis proteins (MCP) to form gamma-glutamyl methyl ester residues in MCP.</text>
</comment>
<feature type="binding site" evidence="6">
    <location>
        <position position="144"/>
    </location>
    <ligand>
        <name>S-adenosyl-L-methionine</name>
        <dbReference type="ChEBI" id="CHEBI:59789"/>
    </ligand>
</feature>
<dbReference type="InterPro" id="IPR029063">
    <property type="entry name" value="SAM-dependent_MTases_sf"/>
</dbReference>
<dbReference type="Pfam" id="PF03705">
    <property type="entry name" value="CheR_N"/>
    <property type="match status" value="1"/>
</dbReference>
<sequence>MPPMSAKQFARLARIVHEDTGIYLAETKRGLLSARINRRLRALRLADYSAYCDMLDQPDSAEERRALLVAITTNVTAFFREAHHFDFLAQQVLPPLLAKARSGGRVRLWSAACSSGEEAYSIAMTVLEAIPDAARHDIRILATDIDPDMVLKARAGRYSEERLHGLSSARRAKFFTAAPDGLAIRPEVSELLRFGELNLHKSWPFSGRFDVIFCRNVVIYFDVPMRQNLWGRFASVLNPEGYLMIGHSERIDGPAANRFRAVGTTAYKVAQDRADQSN</sequence>
<feature type="binding site" evidence="6">
    <location>
        <position position="76"/>
    </location>
    <ligand>
        <name>S-adenosyl-L-methionine</name>
        <dbReference type="ChEBI" id="CHEBI:59789"/>
    </ligand>
</feature>
<dbReference type="EMBL" id="CP024899">
    <property type="protein sequence ID" value="ATX67737.1"/>
    <property type="molecule type" value="Genomic_DNA"/>
</dbReference>
<keyword evidence="3 5" id="KW-0808">Transferase</keyword>
<evidence type="ECO:0000256" key="6">
    <source>
        <dbReference type="PIRSR" id="PIRSR000410-1"/>
    </source>
</evidence>
<dbReference type="SMART" id="SM00138">
    <property type="entry name" value="MeTrc"/>
    <property type="match status" value="1"/>
</dbReference>
<evidence type="ECO:0000256" key="2">
    <source>
        <dbReference type="ARBA" id="ARBA00022603"/>
    </source>
</evidence>
<evidence type="ECO:0000256" key="1">
    <source>
        <dbReference type="ARBA" id="ARBA00001541"/>
    </source>
</evidence>
<dbReference type="Gene3D" id="1.10.155.10">
    <property type="entry name" value="Chemotaxis receptor methyltransferase CheR, N-terminal domain"/>
    <property type="match status" value="1"/>
</dbReference>
<evidence type="ECO:0000313" key="9">
    <source>
        <dbReference type="Proteomes" id="UP000228948"/>
    </source>
</evidence>
<dbReference type="Proteomes" id="UP000228948">
    <property type="component" value="Chromosome"/>
</dbReference>
<feature type="binding site" evidence="6">
    <location>
        <position position="80"/>
    </location>
    <ligand>
        <name>S-adenosyl-L-methionine</name>
        <dbReference type="ChEBI" id="CHEBI:59789"/>
    </ligand>
</feature>
<evidence type="ECO:0000256" key="3">
    <source>
        <dbReference type="ARBA" id="ARBA00022679"/>
    </source>
</evidence>
<protein>
    <recommendedName>
        <fullName evidence="5">Chemotaxis protein methyltransferase</fullName>
        <ecNumber evidence="5">2.1.1.80</ecNumber>
    </recommendedName>
</protein>
<dbReference type="SUPFAM" id="SSF53335">
    <property type="entry name" value="S-adenosyl-L-methionine-dependent methyltransferases"/>
    <property type="match status" value="1"/>
</dbReference>
<dbReference type="InterPro" id="IPR022641">
    <property type="entry name" value="CheR_N"/>
</dbReference>
<dbReference type="Pfam" id="PF01739">
    <property type="entry name" value="CheR"/>
    <property type="match status" value="1"/>
</dbReference>
<dbReference type="Gene3D" id="3.40.50.150">
    <property type="entry name" value="Vaccinia Virus protein VP39"/>
    <property type="match status" value="1"/>
</dbReference>
<name>A0A2K8KE62_9RHOB</name>
<dbReference type="OrthoDB" id="9816309at2"/>
<dbReference type="PROSITE" id="PS50123">
    <property type="entry name" value="CHER"/>
    <property type="match status" value="1"/>
</dbReference>
<accession>A0A2K8KE62</accession>
<dbReference type="PANTHER" id="PTHR24422:SF19">
    <property type="entry name" value="CHEMOTAXIS PROTEIN METHYLTRANSFERASE"/>
    <property type="match status" value="1"/>
</dbReference>
<feature type="binding site" evidence="6">
    <location>
        <begin position="198"/>
        <end position="199"/>
    </location>
    <ligand>
        <name>S-adenosyl-L-methionine</name>
        <dbReference type="ChEBI" id="CHEBI:59789"/>
    </ligand>
</feature>
<dbReference type="GO" id="GO:0032259">
    <property type="term" value="P:methylation"/>
    <property type="evidence" value="ECO:0007669"/>
    <property type="project" value="UniProtKB-KW"/>
</dbReference>
<dbReference type="SUPFAM" id="SSF47757">
    <property type="entry name" value="Chemotaxis receptor methyltransferase CheR, N-terminal domain"/>
    <property type="match status" value="1"/>
</dbReference>
<dbReference type="InterPro" id="IPR026024">
    <property type="entry name" value="Chemotaxis_MeTrfase_CheR"/>
</dbReference>
<evidence type="ECO:0000259" key="7">
    <source>
        <dbReference type="PROSITE" id="PS50123"/>
    </source>
</evidence>
<dbReference type="EC" id="2.1.1.80" evidence="5"/>
<dbReference type="InterPro" id="IPR022642">
    <property type="entry name" value="CheR_C"/>
</dbReference>
<dbReference type="PANTHER" id="PTHR24422">
    <property type="entry name" value="CHEMOTAXIS PROTEIN METHYLTRANSFERASE"/>
    <property type="match status" value="1"/>
</dbReference>